<sequence>MSRGAPAEVLVPAHVPRHPGLLGHQGTAAPHDLRRVGPPGGGAVVVTGRVRTAWDLARRLDLVEAVVAVDAPARPPGRVARCASTLPPC</sequence>
<keyword evidence="2" id="KW-1185">Reference proteome</keyword>
<gene>
    <name evidence="1" type="ORF">GCM10017577_19330</name>
</gene>
<dbReference type="Proteomes" id="UP001143463">
    <property type="component" value="Unassembled WGS sequence"/>
</dbReference>
<dbReference type="EMBL" id="BSFQ01000006">
    <property type="protein sequence ID" value="GLL10792.1"/>
    <property type="molecule type" value="Genomic_DNA"/>
</dbReference>
<accession>A0A9W6L0N7</accession>
<comment type="caution">
    <text evidence="1">The sequence shown here is derived from an EMBL/GenBank/DDBJ whole genome shotgun (WGS) entry which is preliminary data.</text>
</comment>
<reference evidence="1" key="1">
    <citation type="journal article" date="2014" name="Int. J. Syst. Evol. Microbiol.">
        <title>Complete genome sequence of Corynebacterium casei LMG S-19264T (=DSM 44701T), isolated from a smear-ripened cheese.</title>
        <authorList>
            <consortium name="US DOE Joint Genome Institute (JGI-PGF)"/>
            <person name="Walter F."/>
            <person name="Albersmeier A."/>
            <person name="Kalinowski J."/>
            <person name="Ruckert C."/>
        </authorList>
    </citation>
    <scope>NUCLEOTIDE SEQUENCE</scope>
    <source>
        <strain evidence="1">VKM Ac-1069</strain>
    </source>
</reference>
<evidence type="ECO:0000313" key="1">
    <source>
        <dbReference type="EMBL" id="GLL10792.1"/>
    </source>
</evidence>
<name>A0A9W6L0N7_9PSEU</name>
<dbReference type="AlphaFoldDB" id="A0A9W6L0N7"/>
<protein>
    <submittedName>
        <fullName evidence="1">Uncharacterized protein</fullName>
    </submittedName>
</protein>
<proteinExistence type="predicted"/>
<reference evidence="1" key="2">
    <citation type="submission" date="2023-01" db="EMBL/GenBank/DDBJ databases">
        <authorList>
            <person name="Sun Q."/>
            <person name="Evtushenko L."/>
        </authorList>
    </citation>
    <scope>NUCLEOTIDE SEQUENCE</scope>
    <source>
        <strain evidence="1">VKM Ac-1069</strain>
    </source>
</reference>
<organism evidence="1 2">
    <name type="scientific">Pseudonocardia halophobica</name>
    <dbReference type="NCBI Taxonomy" id="29401"/>
    <lineage>
        <taxon>Bacteria</taxon>
        <taxon>Bacillati</taxon>
        <taxon>Actinomycetota</taxon>
        <taxon>Actinomycetes</taxon>
        <taxon>Pseudonocardiales</taxon>
        <taxon>Pseudonocardiaceae</taxon>
        <taxon>Pseudonocardia</taxon>
    </lineage>
</organism>
<evidence type="ECO:0000313" key="2">
    <source>
        <dbReference type="Proteomes" id="UP001143463"/>
    </source>
</evidence>